<dbReference type="PROSITE" id="PS50181">
    <property type="entry name" value="FBOX"/>
    <property type="match status" value="1"/>
</dbReference>
<reference evidence="4" key="1">
    <citation type="journal article" date="2023" name="Mol. Phylogenet. Evol.">
        <title>Genome-scale phylogeny and comparative genomics of the fungal order Sordariales.</title>
        <authorList>
            <person name="Hensen N."/>
            <person name="Bonometti L."/>
            <person name="Westerberg I."/>
            <person name="Brannstrom I.O."/>
            <person name="Guillou S."/>
            <person name="Cros-Aarteil S."/>
            <person name="Calhoun S."/>
            <person name="Haridas S."/>
            <person name="Kuo A."/>
            <person name="Mondo S."/>
            <person name="Pangilinan J."/>
            <person name="Riley R."/>
            <person name="LaButti K."/>
            <person name="Andreopoulos B."/>
            <person name="Lipzen A."/>
            <person name="Chen C."/>
            <person name="Yan M."/>
            <person name="Daum C."/>
            <person name="Ng V."/>
            <person name="Clum A."/>
            <person name="Steindorff A."/>
            <person name="Ohm R.A."/>
            <person name="Martin F."/>
            <person name="Silar P."/>
            <person name="Natvig D.O."/>
            <person name="Lalanne C."/>
            <person name="Gautier V."/>
            <person name="Ament-Velasquez S.L."/>
            <person name="Kruys A."/>
            <person name="Hutchinson M.I."/>
            <person name="Powell A.J."/>
            <person name="Barry K."/>
            <person name="Miller A.N."/>
            <person name="Grigoriev I.V."/>
            <person name="Debuchy R."/>
            <person name="Gladieux P."/>
            <person name="Hiltunen Thoren M."/>
            <person name="Johannesson H."/>
        </authorList>
    </citation>
    <scope>NUCLEOTIDE SEQUENCE [LARGE SCALE GENOMIC DNA]</scope>
    <source>
        <strain evidence="4">CBS 340.73</strain>
    </source>
</reference>
<feature type="domain" description="F-box" evidence="2">
    <location>
        <begin position="97"/>
        <end position="143"/>
    </location>
</feature>
<evidence type="ECO:0000313" key="3">
    <source>
        <dbReference type="EMBL" id="KAK3937287.1"/>
    </source>
</evidence>
<evidence type="ECO:0000313" key="4">
    <source>
        <dbReference type="Proteomes" id="UP001303473"/>
    </source>
</evidence>
<feature type="compositionally biased region" description="Polar residues" evidence="1">
    <location>
        <begin position="372"/>
        <end position="383"/>
    </location>
</feature>
<feature type="region of interest" description="Disordered" evidence="1">
    <location>
        <begin position="333"/>
        <end position="426"/>
    </location>
</feature>
<proteinExistence type="predicted"/>
<sequence length="528" mass="60689">MYTFPERIAYLNSLHLWHCAQPPEFDATSIKSSLPMAAEQNEERERLGQMAYFGRQNSGLWNGWKGEQQTIDRILPQATGYHPWTYIVETGIPSADLGALKAMPTEVLDNIISLLDIATIDQFKAVNRRVYEAVNSHRHFGVLNREADGTLRALRAIHASHIFSVQAVFEALCVKECTKCGDFGGYMYLPALERLCWQCFETNDRYVPMREMTALRTMGLTLEILDKLPRFQSYAGGYYVRRAKYNPRNFMYKFLQLIDREAAEQAGVALHGSKAAMDAFVASAGPATWKQHKEEIDRREEERLAKRVEKWRAAKDKFKARELHKHEIWHRQEAREAPVHGPRWIKDANNTGIAGPQTRDENGPCEDDTDNESVSTLCPSSYLESDADDELPSGPKVVSDQESTDDESCNSSQEEGAAEPEPRLDRTLRFHGVTRVPWLNRSAQRTEWGFHCVGCLHCRWPGPASERKGLSWDVRRRREFVFPTFRKHLEEYGPIEGEYHRCVCCDTGRCRRYPSVEQIVVHELFWRG</sequence>
<organism evidence="3 4">
    <name type="scientific">Diplogelasinospora grovesii</name>
    <dbReference type="NCBI Taxonomy" id="303347"/>
    <lineage>
        <taxon>Eukaryota</taxon>
        <taxon>Fungi</taxon>
        <taxon>Dikarya</taxon>
        <taxon>Ascomycota</taxon>
        <taxon>Pezizomycotina</taxon>
        <taxon>Sordariomycetes</taxon>
        <taxon>Sordariomycetidae</taxon>
        <taxon>Sordariales</taxon>
        <taxon>Diplogelasinosporaceae</taxon>
        <taxon>Diplogelasinospora</taxon>
    </lineage>
</organism>
<keyword evidence="4" id="KW-1185">Reference proteome</keyword>
<comment type="caution">
    <text evidence="3">The sequence shown here is derived from an EMBL/GenBank/DDBJ whole genome shotgun (WGS) entry which is preliminary data.</text>
</comment>
<name>A0AAN6N4J3_9PEZI</name>
<dbReference type="AlphaFoldDB" id="A0AAN6N4J3"/>
<evidence type="ECO:0000256" key="1">
    <source>
        <dbReference type="SAM" id="MobiDB-lite"/>
    </source>
</evidence>
<accession>A0AAN6N4J3</accession>
<gene>
    <name evidence="3" type="ORF">QBC46DRAFT_12276</name>
</gene>
<dbReference type="InterPro" id="IPR001810">
    <property type="entry name" value="F-box_dom"/>
</dbReference>
<dbReference type="EMBL" id="MU853858">
    <property type="protein sequence ID" value="KAK3937287.1"/>
    <property type="molecule type" value="Genomic_DNA"/>
</dbReference>
<protein>
    <recommendedName>
        <fullName evidence="2">F-box domain-containing protein</fullName>
    </recommendedName>
</protein>
<evidence type="ECO:0000259" key="2">
    <source>
        <dbReference type="PROSITE" id="PS50181"/>
    </source>
</evidence>
<dbReference type="Proteomes" id="UP001303473">
    <property type="component" value="Unassembled WGS sequence"/>
</dbReference>